<dbReference type="EMBL" id="CAJPDT010000038">
    <property type="protein sequence ID" value="CAF9924927.1"/>
    <property type="molecule type" value="Genomic_DNA"/>
</dbReference>
<organism evidence="1 2">
    <name type="scientific">Imshaugia aleurites</name>
    <dbReference type="NCBI Taxonomy" id="172621"/>
    <lineage>
        <taxon>Eukaryota</taxon>
        <taxon>Fungi</taxon>
        <taxon>Dikarya</taxon>
        <taxon>Ascomycota</taxon>
        <taxon>Pezizomycotina</taxon>
        <taxon>Lecanoromycetes</taxon>
        <taxon>OSLEUM clade</taxon>
        <taxon>Lecanoromycetidae</taxon>
        <taxon>Lecanorales</taxon>
        <taxon>Lecanorineae</taxon>
        <taxon>Parmeliaceae</taxon>
        <taxon>Imshaugia</taxon>
    </lineage>
</organism>
<sequence>MFFYLGFDVDKSAMRDTIDAARRYCNLQLERSGDVPLPLTEDPFHDDLGYGAAIHVVSTKPRNRLTWGILKGVMQGLWEFLVEQGRFMEADFHVLYANMGFVGRGSITTAPQAPSVER</sequence>
<protein>
    <submittedName>
        <fullName evidence="1">Uncharacterized protein</fullName>
    </submittedName>
</protein>
<dbReference type="AlphaFoldDB" id="A0A8H3FGS8"/>
<evidence type="ECO:0000313" key="2">
    <source>
        <dbReference type="Proteomes" id="UP000664534"/>
    </source>
</evidence>
<evidence type="ECO:0000313" key="1">
    <source>
        <dbReference type="EMBL" id="CAF9924927.1"/>
    </source>
</evidence>
<dbReference type="OrthoDB" id="5418792at2759"/>
<keyword evidence="2" id="KW-1185">Reference proteome</keyword>
<reference evidence="1" key="1">
    <citation type="submission" date="2021-03" db="EMBL/GenBank/DDBJ databases">
        <authorList>
            <person name="Tagirdzhanova G."/>
        </authorList>
    </citation>
    <scope>NUCLEOTIDE SEQUENCE</scope>
</reference>
<accession>A0A8H3FGS8</accession>
<proteinExistence type="predicted"/>
<name>A0A8H3FGS8_9LECA</name>
<dbReference type="Proteomes" id="UP000664534">
    <property type="component" value="Unassembled WGS sequence"/>
</dbReference>
<gene>
    <name evidence="1" type="ORF">IMSHALPRED_006329</name>
</gene>
<comment type="caution">
    <text evidence="1">The sequence shown here is derived from an EMBL/GenBank/DDBJ whole genome shotgun (WGS) entry which is preliminary data.</text>
</comment>